<evidence type="ECO:0000313" key="1">
    <source>
        <dbReference type="EMBL" id="SDR04620.1"/>
    </source>
</evidence>
<gene>
    <name evidence="1" type="ORF">SAMN04489742_3662</name>
</gene>
<organism evidence="1 2">
    <name type="scientific">Crystallibacter crystallopoietes</name>
    <dbReference type="NCBI Taxonomy" id="37928"/>
    <lineage>
        <taxon>Bacteria</taxon>
        <taxon>Bacillati</taxon>
        <taxon>Actinomycetota</taxon>
        <taxon>Actinomycetes</taxon>
        <taxon>Micrococcales</taxon>
        <taxon>Micrococcaceae</taxon>
        <taxon>Crystallibacter</taxon>
    </lineage>
</organism>
<sequence>MSGYLIQYNRRTGRSDVQEFPGADGSRQAMRMRLRLERERLDEDVEIASINAASLESLQATHSRYFGRADFHGNVPTPA</sequence>
<protein>
    <submittedName>
        <fullName evidence="1">Uncharacterized protein</fullName>
    </submittedName>
</protein>
<accession>A0A1H1FUT2</accession>
<reference evidence="1 2" key="1">
    <citation type="submission" date="2016-10" db="EMBL/GenBank/DDBJ databases">
        <authorList>
            <person name="de Groot N.N."/>
        </authorList>
    </citation>
    <scope>NUCLEOTIDE SEQUENCE [LARGE SCALE GENOMIC DNA]</scope>
    <source>
        <strain evidence="1 2">DSM 20117</strain>
    </source>
</reference>
<dbReference type="Proteomes" id="UP000181917">
    <property type="component" value="Unassembled WGS sequence"/>
</dbReference>
<dbReference type="STRING" id="37928.SAMN04489742_3662"/>
<dbReference type="EMBL" id="FNKH01000002">
    <property type="protein sequence ID" value="SDR04620.1"/>
    <property type="molecule type" value="Genomic_DNA"/>
</dbReference>
<keyword evidence="2" id="KW-1185">Reference proteome</keyword>
<dbReference type="AlphaFoldDB" id="A0A1H1FUT2"/>
<proteinExistence type="predicted"/>
<dbReference type="KEGG" id="acry:AC20117_21060"/>
<name>A0A1H1FUT2_9MICC</name>
<evidence type="ECO:0000313" key="2">
    <source>
        <dbReference type="Proteomes" id="UP000181917"/>
    </source>
</evidence>
<dbReference type="OrthoDB" id="4418218at2"/>